<reference evidence="1 2" key="1">
    <citation type="submission" date="2020-02" db="EMBL/GenBank/DDBJ databases">
        <title>A chromosome-scale genome assembly of the black bullhead catfish (Ameiurus melas).</title>
        <authorList>
            <person name="Wen M."/>
            <person name="Zham M."/>
            <person name="Cabau C."/>
            <person name="Klopp C."/>
            <person name="Donnadieu C."/>
            <person name="Roques C."/>
            <person name="Bouchez O."/>
            <person name="Lampietro C."/>
            <person name="Jouanno E."/>
            <person name="Herpin A."/>
            <person name="Louis A."/>
            <person name="Berthelot C."/>
            <person name="Parey E."/>
            <person name="Roest-Crollius H."/>
            <person name="Braasch I."/>
            <person name="Postlethwait J."/>
            <person name="Robinson-Rechavi M."/>
            <person name="Echchiki A."/>
            <person name="Begum T."/>
            <person name="Montfort J."/>
            <person name="Schartl M."/>
            <person name="Bobe J."/>
            <person name="Guiguen Y."/>
        </authorList>
    </citation>
    <scope>NUCLEOTIDE SEQUENCE [LARGE SCALE GENOMIC DNA]</scope>
    <source>
        <strain evidence="1">M_S1</strain>
        <tissue evidence="1">Blood</tissue>
    </source>
</reference>
<sequence length="102" mass="11264">MNMQELRKRLSGLGFGNRRRCASQGLGSLSSLQYTSHTEWRRKQCAAAVAAARWRKTNAFCTSCSSLDYQSAVYRALTATSSRQGTQISKLSEIGLHEVSST</sequence>
<dbReference type="AlphaFoldDB" id="A0A7J5ZRH5"/>
<dbReference type="Proteomes" id="UP000593565">
    <property type="component" value="Unassembled WGS sequence"/>
</dbReference>
<dbReference type="EMBL" id="JAAGNN010000025">
    <property type="protein sequence ID" value="KAF4072511.1"/>
    <property type="molecule type" value="Genomic_DNA"/>
</dbReference>
<accession>A0A7J5ZRH5</accession>
<gene>
    <name evidence="1" type="ORF">AMELA_G00263710</name>
</gene>
<protein>
    <submittedName>
        <fullName evidence="1">Uncharacterized protein</fullName>
    </submittedName>
</protein>
<comment type="caution">
    <text evidence="1">The sequence shown here is derived from an EMBL/GenBank/DDBJ whole genome shotgun (WGS) entry which is preliminary data.</text>
</comment>
<evidence type="ECO:0000313" key="2">
    <source>
        <dbReference type="Proteomes" id="UP000593565"/>
    </source>
</evidence>
<proteinExistence type="predicted"/>
<evidence type="ECO:0000313" key="1">
    <source>
        <dbReference type="EMBL" id="KAF4072511.1"/>
    </source>
</evidence>
<keyword evidence="2" id="KW-1185">Reference proteome</keyword>
<organism evidence="1 2">
    <name type="scientific">Ameiurus melas</name>
    <name type="common">Black bullhead</name>
    <name type="synonym">Silurus melas</name>
    <dbReference type="NCBI Taxonomy" id="219545"/>
    <lineage>
        <taxon>Eukaryota</taxon>
        <taxon>Metazoa</taxon>
        <taxon>Chordata</taxon>
        <taxon>Craniata</taxon>
        <taxon>Vertebrata</taxon>
        <taxon>Euteleostomi</taxon>
        <taxon>Actinopterygii</taxon>
        <taxon>Neopterygii</taxon>
        <taxon>Teleostei</taxon>
        <taxon>Ostariophysi</taxon>
        <taxon>Siluriformes</taxon>
        <taxon>Ictaluridae</taxon>
        <taxon>Ameiurus</taxon>
    </lineage>
</organism>
<name>A0A7J5ZRH5_AMEME</name>